<keyword evidence="1" id="KW-0723">Serine/threonine-protein kinase</keyword>
<name>A0A1H5LHE6_9MICO</name>
<evidence type="ECO:0000313" key="4">
    <source>
        <dbReference type="Proteomes" id="UP000199220"/>
    </source>
</evidence>
<dbReference type="SUPFAM" id="SSF55874">
    <property type="entry name" value="ATPase domain of HSP90 chaperone/DNA topoisomerase II/histidine kinase"/>
    <property type="match status" value="1"/>
</dbReference>
<dbReference type="CDD" id="cd16936">
    <property type="entry name" value="HATPase_RsbW-like"/>
    <property type="match status" value="1"/>
</dbReference>
<dbReference type="GO" id="GO:0004674">
    <property type="term" value="F:protein serine/threonine kinase activity"/>
    <property type="evidence" value="ECO:0007669"/>
    <property type="project" value="UniProtKB-KW"/>
</dbReference>
<organism evidence="3 4">
    <name type="scientific">Ruania alba</name>
    <dbReference type="NCBI Taxonomy" id="648782"/>
    <lineage>
        <taxon>Bacteria</taxon>
        <taxon>Bacillati</taxon>
        <taxon>Actinomycetota</taxon>
        <taxon>Actinomycetes</taxon>
        <taxon>Micrococcales</taxon>
        <taxon>Ruaniaceae</taxon>
        <taxon>Ruania</taxon>
    </lineage>
</organism>
<dbReference type="PANTHER" id="PTHR35526:SF6">
    <property type="entry name" value="SLR1861 PROTEIN"/>
    <property type="match status" value="1"/>
</dbReference>
<reference evidence="4" key="1">
    <citation type="submission" date="2016-10" db="EMBL/GenBank/DDBJ databases">
        <authorList>
            <person name="Varghese N."/>
            <person name="Submissions S."/>
        </authorList>
    </citation>
    <scope>NUCLEOTIDE SEQUENCE [LARGE SCALE GENOMIC DNA]</scope>
    <source>
        <strain evidence="4">DSM 21368</strain>
    </source>
</reference>
<sequence>MIRPAGDGAEYVVTCMAELPGLVAFVQRSCASVGASEETTSDVRLATEEVFTNILQHGYTEQTGPVTVQIEATPMQITVILTDDAPVFDPSDVDAPDLASDGEHRALGGLGWHLVHRVMDQVTHERGAQNGNVFTLVKRLSAGPPGSGDR</sequence>
<accession>A0A1H5LHE6</accession>
<dbReference type="RefSeq" id="WP_139177770.1">
    <property type="nucleotide sequence ID" value="NZ_FNTX01000002.1"/>
</dbReference>
<dbReference type="AlphaFoldDB" id="A0A1H5LHE6"/>
<dbReference type="InterPro" id="IPR003594">
    <property type="entry name" value="HATPase_dom"/>
</dbReference>
<keyword evidence="3" id="KW-0808">Transferase</keyword>
<protein>
    <submittedName>
        <fullName evidence="3">Anti-sigma regulatory factor (Ser/Thr protein kinase)</fullName>
    </submittedName>
</protein>
<dbReference type="Proteomes" id="UP000199220">
    <property type="component" value="Unassembled WGS sequence"/>
</dbReference>
<dbReference type="Gene3D" id="3.30.565.10">
    <property type="entry name" value="Histidine kinase-like ATPase, C-terminal domain"/>
    <property type="match status" value="1"/>
</dbReference>
<dbReference type="OrthoDB" id="159434at2"/>
<evidence type="ECO:0000256" key="1">
    <source>
        <dbReference type="ARBA" id="ARBA00022527"/>
    </source>
</evidence>
<gene>
    <name evidence="3" type="ORF">SAMN04488554_2777</name>
</gene>
<dbReference type="STRING" id="648782.SAMN04488554_2777"/>
<dbReference type="InterPro" id="IPR050267">
    <property type="entry name" value="Anti-sigma-factor_SerPK"/>
</dbReference>
<keyword evidence="4" id="KW-1185">Reference proteome</keyword>
<evidence type="ECO:0000259" key="2">
    <source>
        <dbReference type="Pfam" id="PF13581"/>
    </source>
</evidence>
<evidence type="ECO:0000313" key="3">
    <source>
        <dbReference type="EMBL" id="SEE75618.1"/>
    </source>
</evidence>
<dbReference type="PANTHER" id="PTHR35526">
    <property type="entry name" value="ANTI-SIGMA-F FACTOR RSBW-RELATED"/>
    <property type="match status" value="1"/>
</dbReference>
<keyword evidence="3" id="KW-0418">Kinase</keyword>
<proteinExistence type="predicted"/>
<feature type="domain" description="Histidine kinase/HSP90-like ATPase" evidence="2">
    <location>
        <begin position="18"/>
        <end position="138"/>
    </location>
</feature>
<dbReference type="Pfam" id="PF13581">
    <property type="entry name" value="HATPase_c_2"/>
    <property type="match status" value="1"/>
</dbReference>
<dbReference type="EMBL" id="FNTX01000002">
    <property type="protein sequence ID" value="SEE75618.1"/>
    <property type="molecule type" value="Genomic_DNA"/>
</dbReference>
<dbReference type="InterPro" id="IPR036890">
    <property type="entry name" value="HATPase_C_sf"/>
</dbReference>